<dbReference type="PhylomeDB" id="T1IUG1"/>
<dbReference type="InterPro" id="IPR009792">
    <property type="entry name" value="TMEM242"/>
</dbReference>
<dbReference type="EMBL" id="JH431533">
    <property type="status" value="NOT_ANNOTATED_CDS"/>
    <property type="molecule type" value="Genomic_DNA"/>
</dbReference>
<comment type="similarity">
    <text evidence="2">Belongs to the TMEM242 family.</text>
</comment>
<dbReference type="HOGENOM" id="CLU_115460_1_1_1"/>
<dbReference type="AlphaFoldDB" id="T1IUG1"/>
<accession>T1IUG1</accession>
<name>T1IUG1_STRMM</name>
<evidence type="ECO:0000256" key="2">
    <source>
        <dbReference type="ARBA" id="ARBA00007570"/>
    </source>
</evidence>
<dbReference type="Proteomes" id="UP000014500">
    <property type="component" value="Unassembled WGS sequence"/>
</dbReference>
<evidence type="ECO:0000313" key="11">
    <source>
        <dbReference type="EnsemblMetazoa" id="SMAR004785-PA"/>
    </source>
</evidence>
<keyword evidence="12" id="KW-1185">Reference proteome</keyword>
<evidence type="ECO:0000256" key="3">
    <source>
        <dbReference type="ARBA" id="ARBA00013934"/>
    </source>
</evidence>
<dbReference type="eggNOG" id="ENOG502S2GB">
    <property type="taxonomic scope" value="Eukaryota"/>
</dbReference>
<comment type="subcellular location">
    <subcellularLocation>
        <location evidence="1">Mitochondrion inner membrane</location>
        <topology evidence="1">Multi-pass membrane protein</topology>
    </subcellularLocation>
</comment>
<evidence type="ECO:0000256" key="4">
    <source>
        <dbReference type="ARBA" id="ARBA00022692"/>
    </source>
</evidence>
<dbReference type="PANTHER" id="PTHR13141">
    <property type="entry name" value="TRANSMEMBRANE PROTEIN 242"/>
    <property type="match status" value="1"/>
</dbReference>
<keyword evidence="4 10" id="KW-0812">Transmembrane</keyword>
<evidence type="ECO:0000256" key="8">
    <source>
        <dbReference type="ARBA" id="ARBA00023136"/>
    </source>
</evidence>
<comment type="function">
    <text evidence="9">Scaffold protein that participates in the c-ring assembly of mitochondrial ATP synthase (F(1)F(0) ATP synthase or complex V) by facilitating the membrane insertion and oligomer formation of the subunit c/ATP5MC3. Participates in the incorporation of the c-ring into vestigial complexes. Additionally influences the incorporation of subunits MT-ATP6, MT-ATP8, ATP5MJ, and ATP5MK in the ATP synthase.</text>
</comment>
<evidence type="ECO:0000256" key="10">
    <source>
        <dbReference type="SAM" id="Phobius"/>
    </source>
</evidence>
<feature type="transmembrane region" description="Helical" evidence="10">
    <location>
        <begin position="21"/>
        <end position="43"/>
    </location>
</feature>
<evidence type="ECO:0000256" key="7">
    <source>
        <dbReference type="ARBA" id="ARBA00023128"/>
    </source>
</evidence>
<dbReference type="OMA" id="RSPEWFN"/>
<dbReference type="GO" id="GO:0005743">
    <property type="term" value="C:mitochondrial inner membrane"/>
    <property type="evidence" value="ECO:0007669"/>
    <property type="project" value="UniProtKB-SubCell"/>
</dbReference>
<keyword evidence="7" id="KW-0496">Mitochondrion</keyword>
<proteinExistence type="inferred from homology"/>
<evidence type="ECO:0000313" key="12">
    <source>
        <dbReference type="Proteomes" id="UP000014500"/>
    </source>
</evidence>
<dbReference type="STRING" id="126957.T1IUG1"/>
<sequence length="149" mass="16299">MDKNENLNENDAPKRENLHNLKAIVFLSSVTGMSVLFGFGMALSMAKRKDPSSFTKGLIASKEAGLVDSGGALAMRALGWGTVYAIGGFSAFLLVSWKLLGLHNIKELPDKMKAIMPSVPQPESTGRSDFKSFRELMEYIIESDKGKKK</sequence>
<feature type="transmembrane region" description="Helical" evidence="10">
    <location>
        <begin position="77"/>
        <end position="97"/>
    </location>
</feature>
<dbReference type="Pfam" id="PF07096">
    <property type="entry name" value="DUF1358"/>
    <property type="match status" value="1"/>
</dbReference>
<reference evidence="11" key="2">
    <citation type="submission" date="2015-02" db="UniProtKB">
        <authorList>
            <consortium name="EnsemblMetazoa"/>
        </authorList>
    </citation>
    <scope>IDENTIFICATION</scope>
</reference>
<keyword evidence="6 10" id="KW-1133">Transmembrane helix</keyword>
<evidence type="ECO:0000256" key="1">
    <source>
        <dbReference type="ARBA" id="ARBA00004448"/>
    </source>
</evidence>
<evidence type="ECO:0000256" key="6">
    <source>
        <dbReference type="ARBA" id="ARBA00022989"/>
    </source>
</evidence>
<organism evidence="11 12">
    <name type="scientific">Strigamia maritima</name>
    <name type="common">European centipede</name>
    <name type="synonym">Geophilus maritimus</name>
    <dbReference type="NCBI Taxonomy" id="126957"/>
    <lineage>
        <taxon>Eukaryota</taxon>
        <taxon>Metazoa</taxon>
        <taxon>Ecdysozoa</taxon>
        <taxon>Arthropoda</taxon>
        <taxon>Myriapoda</taxon>
        <taxon>Chilopoda</taxon>
        <taxon>Pleurostigmophora</taxon>
        <taxon>Geophilomorpha</taxon>
        <taxon>Linotaeniidae</taxon>
        <taxon>Strigamia</taxon>
    </lineage>
</organism>
<reference evidence="12" key="1">
    <citation type="submission" date="2011-05" db="EMBL/GenBank/DDBJ databases">
        <authorList>
            <person name="Richards S.R."/>
            <person name="Qu J."/>
            <person name="Jiang H."/>
            <person name="Jhangiani S.N."/>
            <person name="Agravi P."/>
            <person name="Goodspeed R."/>
            <person name="Gross S."/>
            <person name="Mandapat C."/>
            <person name="Jackson L."/>
            <person name="Mathew T."/>
            <person name="Pu L."/>
            <person name="Thornton R."/>
            <person name="Saada N."/>
            <person name="Wilczek-Boney K.B."/>
            <person name="Lee S."/>
            <person name="Kovar C."/>
            <person name="Wu Y."/>
            <person name="Scherer S.E."/>
            <person name="Worley K.C."/>
            <person name="Muzny D.M."/>
            <person name="Gibbs R."/>
        </authorList>
    </citation>
    <scope>NUCLEOTIDE SEQUENCE</scope>
    <source>
        <strain evidence="12">Brora</strain>
    </source>
</reference>
<evidence type="ECO:0000256" key="5">
    <source>
        <dbReference type="ARBA" id="ARBA00022792"/>
    </source>
</evidence>
<protein>
    <recommendedName>
        <fullName evidence="3">Transmembrane protein 242</fullName>
    </recommendedName>
</protein>
<keyword evidence="5" id="KW-0999">Mitochondrion inner membrane</keyword>
<keyword evidence="8 10" id="KW-0472">Membrane</keyword>
<dbReference type="EnsemblMetazoa" id="SMAR004785-RA">
    <property type="protein sequence ID" value="SMAR004785-PA"/>
    <property type="gene ID" value="SMAR004785"/>
</dbReference>
<dbReference type="PANTHER" id="PTHR13141:SF4">
    <property type="entry name" value="TRANSMEMBRANE PROTEIN 242"/>
    <property type="match status" value="1"/>
</dbReference>
<evidence type="ECO:0000256" key="9">
    <source>
        <dbReference type="ARBA" id="ARBA00045905"/>
    </source>
</evidence>